<name>A0A2H3BD27_9AGAR</name>
<gene>
    <name evidence="1" type="ORF">ARMSODRAFT_1019361</name>
</gene>
<evidence type="ECO:0000313" key="2">
    <source>
        <dbReference type="Proteomes" id="UP000218334"/>
    </source>
</evidence>
<accession>A0A2H3BD27</accession>
<reference evidence="2" key="1">
    <citation type="journal article" date="2017" name="Nat. Ecol. Evol.">
        <title>Genome expansion and lineage-specific genetic innovations in the forest pathogenic fungi Armillaria.</title>
        <authorList>
            <person name="Sipos G."/>
            <person name="Prasanna A.N."/>
            <person name="Walter M.C."/>
            <person name="O'Connor E."/>
            <person name="Balint B."/>
            <person name="Krizsan K."/>
            <person name="Kiss B."/>
            <person name="Hess J."/>
            <person name="Varga T."/>
            <person name="Slot J."/>
            <person name="Riley R."/>
            <person name="Boka B."/>
            <person name="Rigling D."/>
            <person name="Barry K."/>
            <person name="Lee J."/>
            <person name="Mihaltcheva S."/>
            <person name="LaButti K."/>
            <person name="Lipzen A."/>
            <person name="Waldron R."/>
            <person name="Moloney N.M."/>
            <person name="Sperisen C."/>
            <person name="Kredics L."/>
            <person name="Vagvoelgyi C."/>
            <person name="Patrignani A."/>
            <person name="Fitzpatrick D."/>
            <person name="Nagy I."/>
            <person name="Doyle S."/>
            <person name="Anderson J.B."/>
            <person name="Grigoriev I.V."/>
            <person name="Gueldener U."/>
            <person name="Muensterkoetter M."/>
            <person name="Nagy L.G."/>
        </authorList>
    </citation>
    <scope>NUCLEOTIDE SEQUENCE [LARGE SCALE GENOMIC DNA]</scope>
    <source>
        <strain evidence="2">28-4</strain>
    </source>
</reference>
<dbReference type="EMBL" id="KZ293431">
    <property type="protein sequence ID" value="PBK68769.1"/>
    <property type="molecule type" value="Genomic_DNA"/>
</dbReference>
<dbReference type="STRING" id="1076256.A0A2H3BD27"/>
<organism evidence="1 2">
    <name type="scientific">Armillaria solidipes</name>
    <dbReference type="NCBI Taxonomy" id="1076256"/>
    <lineage>
        <taxon>Eukaryota</taxon>
        <taxon>Fungi</taxon>
        <taxon>Dikarya</taxon>
        <taxon>Basidiomycota</taxon>
        <taxon>Agaricomycotina</taxon>
        <taxon>Agaricomycetes</taxon>
        <taxon>Agaricomycetidae</taxon>
        <taxon>Agaricales</taxon>
        <taxon>Marasmiineae</taxon>
        <taxon>Physalacriaceae</taxon>
        <taxon>Armillaria</taxon>
    </lineage>
</organism>
<evidence type="ECO:0000313" key="1">
    <source>
        <dbReference type="EMBL" id="PBK68769.1"/>
    </source>
</evidence>
<dbReference type="AlphaFoldDB" id="A0A2H3BD27"/>
<dbReference type="Proteomes" id="UP000218334">
    <property type="component" value="Unassembled WGS sequence"/>
</dbReference>
<sequence length="242" mass="27086">MSDGDTSSGEAIEAFSSLLRERHRWRSASLKIPLDLLEQLRASGGKLTCLEYLTLMTPRSRRNRRTLPLGDVSNVFIDAPSLRKVITHLAASFTSIHNLRTHSLLEELHLEVKADDDIALLHCVTLPNVRRLSVSSVEVLRHLCLPSLKHLTFDRYSMGVLLFAHDDVEAAADILSDFIRSSHCSLTSLATRTSIVYASNFIQESLPLLESLTSLAFEIDNVSEPSLYDTLMCPTFSPIYNF</sequence>
<protein>
    <recommendedName>
        <fullName evidence="3">F-box domain-containing protein</fullName>
    </recommendedName>
</protein>
<evidence type="ECO:0008006" key="3">
    <source>
        <dbReference type="Google" id="ProtNLM"/>
    </source>
</evidence>
<proteinExistence type="predicted"/>
<keyword evidence="2" id="KW-1185">Reference proteome</keyword>